<evidence type="ECO:0000256" key="1">
    <source>
        <dbReference type="SAM" id="Phobius"/>
    </source>
</evidence>
<proteinExistence type="predicted"/>
<organism evidence="2">
    <name type="scientific">Cedratvirus lausannensis</name>
    <dbReference type="NCBI Taxonomy" id="2023205"/>
    <lineage>
        <taxon>Viruses</taxon>
        <taxon>Pithoviruses</taxon>
        <taxon>Orthocedratvirinae</taxon>
        <taxon>Alphacedratvirus</taxon>
        <taxon>Alphacedratvirus francolausannense</taxon>
    </lineage>
</organism>
<gene>
    <name evidence="2" type="ORF">BQ9231_00013</name>
</gene>
<evidence type="ECO:0000313" key="3">
    <source>
        <dbReference type="Proteomes" id="UP000274850"/>
    </source>
</evidence>
<sequence>MEVINARDELFSMNQEIRTLVEEEERGNTIWLWIAYIVFAIIAITITFLLASYLLRRQKPVANVEVCGCP</sequence>
<keyword evidence="1" id="KW-1133">Transmembrane helix</keyword>
<evidence type="ECO:0000313" key="2">
    <source>
        <dbReference type="EMBL" id="SOB73896.1"/>
    </source>
</evidence>
<protein>
    <submittedName>
        <fullName evidence="2">Uncharacterized protein</fullName>
    </submittedName>
</protein>
<dbReference type="Proteomes" id="UP000274850">
    <property type="component" value="Segment"/>
</dbReference>
<feature type="transmembrane region" description="Helical" evidence="1">
    <location>
        <begin position="30"/>
        <end position="55"/>
    </location>
</feature>
<accession>A0A285PXL7</accession>
<name>A0A285PXL7_9VIRU</name>
<dbReference type="EMBL" id="LT907979">
    <property type="protein sequence ID" value="SOB73896.1"/>
    <property type="molecule type" value="Genomic_DNA"/>
</dbReference>
<keyword evidence="1" id="KW-0812">Transmembrane</keyword>
<reference evidence="2" key="1">
    <citation type="submission" date="2017-08" db="EMBL/GenBank/DDBJ databases">
        <authorList>
            <person name="de Groot N.N."/>
        </authorList>
    </citation>
    <scope>NUCLEOTIDE SEQUENCE</scope>
</reference>
<keyword evidence="3" id="KW-1185">Reference proteome</keyword>
<keyword evidence="1" id="KW-0472">Membrane</keyword>